<name>A0A2G8SHT4_9APHY</name>
<reference evidence="2 3" key="1">
    <citation type="journal article" date="2015" name="Sci. Rep.">
        <title>Chromosome-level genome map provides insights into diverse defense mechanisms in the medicinal fungus Ganoderma sinense.</title>
        <authorList>
            <person name="Zhu Y."/>
            <person name="Xu J."/>
            <person name="Sun C."/>
            <person name="Zhou S."/>
            <person name="Xu H."/>
            <person name="Nelson D.R."/>
            <person name="Qian J."/>
            <person name="Song J."/>
            <person name="Luo H."/>
            <person name="Xiang L."/>
            <person name="Li Y."/>
            <person name="Xu Z."/>
            <person name="Ji A."/>
            <person name="Wang L."/>
            <person name="Lu S."/>
            <person name="Hayward A."/>
            <person name="Sun W."/>
            <person name="Li X."/>
            <person name="Schwartz D.C."/>
            <person name="Wang Y."/>
            <person name="Chen S."/>
        </authorList>
    </citation>
    <scope>NUCLEOTIDE SEQUENCE [LARGE SCALE GENOMIC DNA]</scope>
    <source>
        <strain evidence="2 3">ZZ0214-1</strain>
    </source>
</reference>
<keyword evidence="3" id="KW-1185">Reference proteome</keyword>
<comment type="caution">
    <text evidence="2">The sequence shown here is derived from an EMBL/GenBank/DDBJ whole genome shotgun (WGS) entry which is preliminary data.</text>
</comment>
<feature type="compositionally biased region" description="Polar residues" evidence="1">
    <location>
        <begin position="237"/>
        <end position="248"/>
    </location>
</feature>
<feature type="region of interest" description="Disordered" evidence="1">
    <location>
        <begin position="180"/>
        <end position="203"/>
    </location>
</feature>
<proteinExistence type="predicted"/>
<evidence type="ECO:0000313" key="2">
    <source>
        <dbReference type="EMBL" id="PIL33335.1"/>
    </source>
</evidence>
<gene>
    <name evidence="2" type="ORF">GSI_04786</name>
</gene>
<dbReference type="AlphaFoldDB" id="A0A2G8SHT4"/>
<feature type="region of interest" description="Disordered" evidence="1">
    <location>
        <begin position="143"/>
        <end position="164"/>
    </location>
</feature>
<sequence length="423" mass="44125">MAKDKNPVRQLHNNDPVNASDPADSGPGDDHPASSDPPVPVVVTHTLQELEHVERPIPRHTVGEIGSRLLCMAYLDEGIPNSIVSLCTLCMQMAIGEKPCPHGTFPDDTRELPLLLWRDDLIALVVEIVRELIRRGYLSRAQATASSPAAPTADPFANEDAGPSLSQAAHRRAFSLDFSQDTPRLSSPASDSPSISSVSSITSSTTSTVSVAETLVSDSASVPRGAGSNRAPAPTSPLRNNAQSQDPTGSAAGPSPGPLDSMDSFREILDEIRDTVMANLSSALTSLLASRLTPHAAQSGVQTAESVVHAVSPAAPLPASPASPDVPLIAPDVLSFGPVPSTLPQAGPAVLPADPAAPGVPPPVNAIYAARIDAYDASVRNWADTQRSTGGVSGNAFVGTRSYQEALRLFHDAENRGDVSQRS</sequence>
<feature type="region of interest" description="Disordered" evidence="1">
    <location>
        <begin position="1"/>
        <end position="40"/>
    </location>
</feature>
<accession>A0A2G8SHT4</accession>
<organism evidence="2 3">
    <name type="scientific">Ganoderma sinense ZZ0214-1</name>
    <dbReference type="NCBI Taxonomy" id="1077348"/>
    <lineage>
        <taxon>Eukaryota</taxon>
        <taxon>Fungi</taxon>
        <taxon>Dikarya</taxon>
        <taxon>Basidiomycota</taxon>
        <taxon>Agaricomycotina</taxon>
        <taxon>Agaricomycetes</taxon>
        <taxon>Polyporales</taxon>
        <taxon>Polyporaceae</taxon>
        <taxon>Ganoderma</taxon>
    </lineage>
</organism>
<evidence type="ECO:0000313" key="3">
    <source>
        <dbReference type="Proteomes" id="UP000230002"/>
    </source>
</evidence>
<feature type="compositionally biased region" description="Low complexity" evidence="1">
    <location>
        <begin position="143"/>
        <end position="153"/>
    </location>
</feature>
<evidence type="ECO:0000256" key="1">
    <source>
        <dbReference type="SAM" id="MobiDB-lite"/>
    </source>
</evidence>
<feature type="compositionally biased region" description="Low complexity" evidence="1">
    <location>
        <begin position="185"/>
        <end position="203"/>
    </location>
</feature>
<dbReference type="Proteomes" id="UP000230002">
    <property type="component" value="Unassembled WGS sequence"/>
</dbReference>
<dbReference type="EMBL" id="AYKW01000008">
    <property type="protein sequence ID" value="PIL33335.1"/>
    <property type="molecule type" value="Genomic_DNA"/>
</dbReference>
<feature type="region of interest" description="Disordered" evidence="1">
    <location>
        <begin position="220"/>
        <end position="263"/>
    </location>
</feature>
<dbReference type="OrthoDB" id="10632896at2759"/>
<protein>
    <submittedName>
        <fullName evidence="2">Uncharacterized protein</fullName>
    </submittedName>
</protein>